<evidence type="ECO:0000313" key="2">
    <source>
        <dbReference type="Proteomes" id="UP000011618"/>
    </source>
</evidence>
<dbReference type="PATRIC" id="fig|1227495.3.peg.2772"/>
<comment type="caution">
    <text evidence="1">The sequence shown here is derived from an EMBL/GenBank/DDBJ whole genome shotgun (WGS) entry which is preliminary data.</text>
</comment>
<dbReference type="EMBL" id="AOII01000084">
    <property type="protein sequence ID" value="ELY74752.1"/>
    <property type="molecule type" value="Genomic_DNA"/>
</dbReference>
<reference evidence="1 2" key="1">
    <citation type="journal article" date="2014" name="PLoS Genet.">
        <title>Phylogenetically driven sequencing of extremely halophilic archaea reveals strategies for static and dynamic osmo-response.</title>
        <authorList>
            <person name="Becker E.A."/>
            <person name="Seitzer P.M."/>
            <person name="Tritt A."/>
            <person name="Larsen D."/>
            <person name="Krusor M."/>
            <person name="Yao A.I."/>
            <person name="Wu D."/>
            <person name="Madern D."/>
            <person name="Eisen J.A."/>
            <person name="Darling A.E."/>
            <person name="Facciotti M.T."/>
        </authorList>
    </citation>
    <scope>NUCLEOTIDE SEQUENCE [LARGE SCALE GENOMIC DNA]</scope>
    <source>
        <strain evidence="1 2">DSM 3751</strain>
    </source>
</reference>
<evidence type="ECO:0000313" key="1">
    <source>
        <dbReference type="EMBL" id="ELY74752.1"/>
    </source>
</evidence>
<sequence>MFRTNRLDKPRHRYPVRQFFTEIQQVAGRELSADTTLEIKRVPEAVARVPYVETELVCDRPVNG</sequence>
<dbReference type="AlphaFoldDB" id="L9YMN7"/>
<name>L9YMN7_9EURY</name>
<organism evidence="1 2">
    <name type="scientific">Natrinema pallidum DSM 3751</name>
    <dbReference type="NCBI Taxonomy" id="1227495"/>
    <lineage>
        <taxon>Archaea</taxon>
        <taxon>Methanobacteriati</taxon>
        <taxon>Methanobacteriota</taxon>
        <taxon>Stenosarchaea group</taxon>
        <taxon>Halobacteria</taxon>
        <taxon>Halobacteriales</taxon>
        <taxon>Natrialbaceae</taxon>
        <taxon>Natrinema</taxon>
    </lineage>
</organism>
<protein>
    <submittedName>
        <fullName evidence="1">Uncharacterized protein</fullName>
    </submittedName>
</protein>
<dbReference type="Proteomes" id="UP000011618">
    <property type="component" value="Unassembled WGS sequence"/>
</dbReference>
<accession>L9YMN7</accession>
<gene>
    <name evidence="1" type="ORF">C487_13889</name>
</gene>
<proteinExistence type="predicted"/>